<evidence type="ECO:0000313" key="4">
    <source>
        <dbReference type="Proteomes" id="UP001155241"/>
    </source>
</evidence>
<feature type="signal peptide" evidence="1">
    <location>
        <begin position="1"/>
        <end position="29"/>
    </location>
</feature>
<dbReference type="InterPro" id="IPR000073">
    <property type="entry name" value="AB_hydrolase_1"/>
</dbReference>
<dbReference type="Proteomes" id="UP001155241">
    <property type="component" value="Unassembled WGS sequence"/>
</dbReference>
<dbReference type="SUPFAM" id="SSF53474">
    <property type="entry name" value="alpha/beta-Hydrolases"/>
    <property type="match status" value="1"/>
</dbReference>
<proteinExistence type="predicted"/>
<dbReference type="Gene3D" id="3.40.50.1820">
    <property type="entry name" value="alpha/beta hydrolase"/>
    <property type="match status" value="1"/>
</dbReference>
<dbReference type="PANTHER" id="PTHR37946">
    <property type="entry name" value="SLL1969 PROTEIN"/>
    <property type="match status" value="1"/>
</dbReference>
<dbReference type="PROSITE" id="PS51257">
    <property type="entry name" value="PROKAR_LIPOPROTEIN"/>
    <property type="match status" value="1"/>
</dbReference>
<comment type="caution">
    <text evidence="3">The sequence shown here is derived from an EMBL/GenBank/DDBJ whole genome shotgun (WGS) entry which is preliminary data.</text>
</comment>
<gene>
    <name evidence="3" type="ORF">NG895_11420</name>
</gene>
<accession>A0A9X2JFX3</accession>
<keyword evidence="1" id="KW-0732">Signal</keyword>
<feature type="domain" description="AB hydrolase-1" evidence="2">
    <location>
        <begin position="290"/>
        <end position="408"/>
    </location>
</feature>
<evidence type="ECO:0000313" key="3">
    <source>
        <dbReference type="EMBL" id="MCO6044515.1"/>
    </source>
</evidence>
<name>A0A9X2JFX3_9BACT</name>
<dbReference type="InterPro" id="IPR029058">
    <property type="entry name" value="AB_hydrolase_fold"/>
</dbReference>
<dbReference type="RefSeq" id="WP_252852618.1">
    <property type="nucleotide sequence ID" value="NZ_JAMXLR010000036.1"/>
</dbReference>
<dbReference type="EMBL" id="JAMXLR010000036">
    <property type="protein sequence ID" value="MCO6044515.1"/>
    <property type="molecule type" value="Genomic_DNA"/>
</dbReference>
<dbReference type="PANTHER" id="PTHR37946:SF1">
    <property type="entry name" value="SLL1969 PROTEIN"/>
    <property type="match status" value="1"/>
</dbReference>
<reference evidence="3" key="1">
    <citation type="submission" date="2022-06" db="EMBL/GenBank/DDBJ databases">
        <title>Aeoliella straminimaris, a novel planctomycete from sediments.</title>
        <authorList>
            <person name="Vitorino I.R."/>
            <person name="Lage O.M."/>
        </authorList>
    </citation>
    <scope>NUCLEOTIDE SEQUENCE</scope>
    <source>
        <strain evidence="3">ICT_H6.2</strain>
    </source>
</reference>
<sequence>MRFLPANPTRQVAAAAALCLLLATGCSSHRNTWRSPAVVAPLDLQSPQALAGGLSPAEWNYAQAFALEQSGQAECVDFYYQAAVAAWPTIAASHGGGASREQDLYHSAVTRMLVAAQHHGRWRPGQGLLVAGRGGLVPVPTAYDGFAWQPAEFSELAPVGEYELAHLKRRYNAPGLGVPLVVVRRGPCIEPFMQVEESFAATAVLRPCSASADGSAGGVFTLELINPLASDTISTSGRSTPLARDISAPFAYPPPENNDLWLQDFLLPGSSTEDGGLYMLEPYQPNKIPVVLIHGLLSDPATWLNMVNDLRADRDIADKYQFWAFRYSTGTQFFRSAATLRKELHQLRATYDPQRDHPAHAQMVLVGHSMGGLVAKLQVMFAGDALWSTLANRPPSQIVTTPATRDGLVSQMFFDPNPDVSRVVFIGTPHQGSSDASRCIGRLGSLLAEQSPETKQEHDQLLRDNPGVFTAEIERRIPSSIDLLKPDNPFLLTMLGMPFSQRVRVHSICGVVNRPLRPEPTDGVVPLWSAQLAGVCSEAIVDSKHTELTHDNATIREVARILRLHTQCR</sequence>
<dbReference type="AlphaFoldDB" id="A0A9X2JFX3"/>
<keyword evidence="4" id="KW-1185">Reference proteome</keyword>
<dbReference type="GO" id="GO:0016787">
    <property type="term" value="F:hydrolase activity"/>
    <property type="evidence" value="ECO:0007669"/>
    <property type="project" value="UniProtKB-KW"/>
</dbReference>
<dbReference type="Pfam" id="PF12697">
    <property type="entry name" value="Abhydrolase_6"/>
    <property type="match status" value="1"/>
</dbReference>
<protein>
    <submittedName>
        <fullName evidence="3">Alpha/beta fold hydrolase</fullName>
    </submittedName>
</protein>
<keyword evidence="3" id="KW-0378">Hydrolase</keyword>
<evidence type="ECO:0000256" key="1">
    <source>
        <dbReference type="SAM" id="SignalP"/>
    </source>
</evidence>
<evidence type="ECO:0000259" key="2">
    <source>
        <dbReference type="Pfam" id="PF12697"/>
    </source>
</evidence>
<organism evidence="3 4">
    <name type="scientific">Aeoliella straminimaris</name>
    <dbReference type="NCBI Taxonomy" id="2954799"/>
    <lineage>
        <taxon>Bacteria</taxon>
        <taxon>Pseudomonadati</taxon>
        <taxon>Planctomycetota</taxon>
        <taxon>Planctomycetia</taxon>
        <taxon>Pirellulales</taxon>
        <taxon>Lacipirellulaceae</taxon>
        <taxon>Aeoliella</taxon>
    </lineage>
</organism>
<feature type="chain" id="PRO_5040989034" evidence="1">
    <location>
        <begin position="30"/>
        <end position="569"/>
    </location>
</feature>